<proteinExistence type="predicted"/>
<dbReference type="InterPro" id="IPR024983">
    <property type="entry name" value="CHAT_dom"/>
</dbReference>
<evidence type="ECO:0000313" key="2">
    <source>
        <dbReference type="EMBL" id="TWP50130.1"/>
    </source>
</evidence>
<reference evidence="2 3" key="1">
    <citation type="submission" date="2019-07" db="EMBL/GenBank/DDBJ databases">
        <title>Lentzea xizangensis sp. nov., isolated from Qinghai-Tibetan Plateau Soils.</title>
        <authorList>
            <person name="Huang J."/>
        </authorList>
    </citation>
    <scope>NUCLEOTIDE SEQUENCE [LARGE SCALE GENOMIC DNA]</scope>
    <source>
        <strain evidence="2 3">FXJ1.1311</strain>
    </source>
</reference>
<protein>
    <submittedName>
        <fullName evidence="2">CHAT domain-containing protein</fullName>
    </submittedName>
</protein>
<organism evidence="2 3">
    <name type="scientific">Lentzea tibetensis</name>
    <dbReference type="NCBI Taxonomy" id="2591470"/>
    <lineage>
        <taxon>Bacteria</taxon>
        <taxon>Bacillati</taxon>
        <taxon>Actinomycetota</taxon>
        <taxon>Actinomycetes</taxon>
        <taxon>Pseudonocardiales</taxon>
        <taxon>Pseudonocardiaceae</taxon>
        <taxon>Lentzea</taxon>
    </lineage>
</organism>
<comment type="caution">
    <text evidence="2">The sequence shown here is derived from an EMBL/GenBank/DDBJ whole genome shotgun (WGS) entry which is preliminary data.</text>
</comment>
<name>A0A563ER41_9PSEU</name>
<dbReference type="Pfam" id="PF13424">
    <property type="entry name" value="TPR_12"/>
    <property type="match status" value="1"/>
</dbReference>
<dbReference type="EMBL" id="VOBR01000014">
    <property type="protein sequence ID" value="TWP50130.1"/>
    <property type="molecule type" value="Genomic_DNA"/>
</dbReference>
<dbReference type="InterPro" id="IPR019734">
    <property type="entry name" value="TPR_rpt"/>
</dbReference>
<keyword evidence="3" id="KW-1185">Reference proteome</keyword>
<dbReference type="SMART" id="SM00028">
    <property type="entry name" value="TPR"/>
    <property type="match status" value="4"/>
</dbReference>
<dbReference type="Proteomes" id="UP000316639">
    <property type="component" value="Unassembled WGS sequence"/>
</dbReference>
<evidence type="ECO:0000259" key="1">
    <source>
        <dbReference type="Pfam" id="PF12770"/>
    </source>
</evidence>
<dbReference type="Pfam" id="PF12770">
    <property type="entry name" value="CHAT"/>
    <property type="match status" value="1"/>
</dbReference>
<dbReference type="OrthoDB" id="9761935at2"/>
<dbReference type="Gene3D" id="1.25.40.10">
    <property type="entry name" value="Tetratricopeptide repeat domain"/>
    <property type="match status" value="1"/>
</dbReference>
<sequence>MVVPQQARAVLTEGVEAAAALRERARKTAAQGRPAEAVRLLRQALRTLPVSTGDHEAIAVRVRVLCTLAYAEAEIASVADGLVHLGTAADLLHAVPKGPARAELEGLVHSQHALVLLRALRITEALSLFDKAVPLFEQARAAGVGDPAVLIRTILNRGRSYIDNGQITEAEQDMRRSQDLAEQHGLEVLQAKALGNLGDIAQLQGDIPGALDFHEHAERIFRRLAPDLVPRTQIDQARALLAAGLPQEAADHLDEALPELRKNRASQDLAEAELARAAAALLLGDLPLARTMAGAARARFARRGSGAWAEVAALTRMRADALIALAGTPSRSASPSKATALADRLASKGLSDEASMARMLAVRLACRRGSLKIARALVATVPSPGPHTPIDHRMLLRLCRAELATTPQRALAEANAGMTELSQVRDRMGGLDLLCGTAVHGRELGELAVGLVLSSGDPHEIFNWVERTRAQVYRYEPLPVIDDPTLASRVTELRSLARTMQQARLEGRPVAAQESRFDALRREVARLGWHTSPWGRPRPVTTLPDVITALADRALVTFVVHDDSLAAVVVSAGSVSLVRLGSALTAAETARQLHADLDVLAPDHLPPMLVDAVTTSASRRAALLDAQLISPLHQVIGTRDLVVVPTGELYAVPWGALPSLHGRPVVVAPSATAWLAASEAVPSATRVVLVGGPDLPESLGEVRRLRTTYPSAVLLEEATTETVLHELDGARLAHIAAHGVHAADNALFSRLELFDGPLFAHETARLGRPPEQVVLAACELALAHIRPGDEALGFAGALLASGSHTVVAAVNKVGDRAAALTMDDFHKLLSEGKPIARALAEATAVDPLHRPFVCFGSGH</sequence>
<dbReference type="SUPFAM" id="SSF48452">
    <property type="entry name" value="TPR-like"/>
    <property type="match status" value="1"/>
</dbReference>
<gene>
    <name evidence="2" type="ORF">FKR81_23085</name>
</gene>
<evidence type="ECO:0000313" key="3">
    <source>
        <dbReference type="Proteomes" id="UP000316639"/>
    </source>
</evidence>
<accession>A0A563ER41</accession>
<dbReference type="InterPro" id="IPR011990">
    <property type="entry name" value="TPR-like_helical_dom_sf"/>
</dbReference>
<feature type="domain" description="CHAT" evidence="1">
    <location>
        <begin position="621"/>
        <end position="842"/>
    </location>
</feature>
<dbReference type="AlphaFoldDB" id="A0A563ER41"/>